<keyword evidence="3" id="KW-1185">Reference proteome</keyword>
<dbReference type="PANTHER" id="PTHR11743">
    <property type="entry name" value="VOLTAGE-DEPENDENT ANION-SELECTIVE CHANNEL"/>
    <property type="match status" value="1"/>
</dbReference>
<dbReference type="EMBL" id="JBBPBK010000005">
    <property type="protein sequence ID" value="KAK9285548.1"/>
    <property type="molecule type" value="Genomic_DNA"/>
</dbReference>
<evidence type="ECO:0000256" key="1">
    <source>
        <dbReference type="ARBA" id="ARBA00009624"/>
    </source>
</evidence>
<comment type="caution">
    <text evidence="2">The sequence shown here is derived from an EMBL/GenBank/DDBJ whole genome shotgun (WGS) entry which is preliminary data.</text>
</comment>
<evidence type="ECO:0000313" key="3">
    <source>
        <dbReference type="Proteomes" id="UP001415857"/>
    </source>
</evidence>
<protein>
    <submittedName>
        <fullName evidence="2">Uncharacterized protein</fullName>
    </submittedName>
</protein>
<dbReference type="GO" id="GO:0005741">
    <property type="term" value="C:mitochondrial outer membrane"/>
    <property type="evidence" value="ECO:0007669"/>
    <property type="project" value="InterPro"/>
</dbReference>
<reference evidence="2 3" key="1">
    <citation type="journal article" date="2024" name="Plant J.">
        <title>Genome sequences and population genomics reveal climatic adaptation and genomic divergence between two closely related sweetgum species.</title>
        <authorList>
            <person name="Xu W.Q."/>
            <person name="Ren C.Q."/>
            <person name="Zhang X.Y."/>
            <person name="Comes H.P."/>
            <person name="Liu X.H."/>
            <person name="Li Y.G."/>
            <person name="Kettle C.J."/>
            <person name="Jalonen R."/>
            <person name="Gaisberger H."/>
            <person name="Ma Y.Z."/>
            <person name="Qiu Y.X."/>
        </authorList>
    </citation>
    <scope>NUCLEOTIDE SEQUENCE [LARGE SCALE GENOMIC DNA]</scope>
    <source>
        <strain evidence="2">Hangzhou</strain>
    </source>
</reference>
<dbReference type="Proteomes" id="UP001415857">
    <property type="component" value="Unassembled WGS sequence"/>
</dbReference>
<sequence length="68" mass="7453">MSKGPGLFSDIGKKAKDLLTKDYSSDQKFTVSTYSEAGVGFDTLSFRLMRIAFESTGCVDCELGFIEL</sequence>
<dbReference type="AlphaFoldDB" id="A0AAP0X4Z4"/>
<dbReference type="InterPro" id="IPR001925">
    <property type="entry name" value="Porin_Euk"/>
</dbReference>
<gene>
    <name evidence="2" type="ORF">L1049_024743</name>
</gene>
<dbReference type="Pfam" id="PF01459">
    <property type="entry name" value="Porin_3"/>
    <property type="match status" value="1"/>
</dbReference>
<dbReference type="InterPro" id="IPR023614">
    <property type="entry name" value="Porin_dom_sf"/>
</dbReference>
<organism evidence="2 3">
    <name type="scientific">Liquidambar formosana</name>
    <name type="common">Formosan gum</name>
    <dbReference type="NCBI Taxonomy" id="63359"/>
    <lineage>
        <taxon>Eukaryota</taxon>
        <taxon>Viridiplantae</taxon>
        <taxon>Streptophyta</taxon>
        <taxon>Embryophyta</taxon>
        <taxon>Tracheophyta</taxon>
        <taxon>Spermatophyta</taxon>
        <taxon>Magnoliopsida</taxon>
        <taxon>eudicotyledons</taxon>
        <taxon>Gunneridae</taxon>
        <taxon>Pentapetalae</taxon>
        <taxon>Saxifragales</taxon>
        <taxon>Altingiaceae</taxon>
        <taxon>Liquidambar</taxon>
    </lineage>
</organism>
<dbReference type="GO" id="GO:0008308">
    <property type="term" value="F:voltage-gated monoatomic anion channel activity"/>
    <property type="evidence" value="ECO:0007669"/>
    <property type="project" value="InterPro"/>
</dbReference>
<name>A0AAP0X4Z4_LIQFO</name>
<evidence type="ECO:0000313" key="2">
    <source>
        <dbReference type="EMBL" id="KAK9285548.1"/>
    </source>
</evidence>
<proteinExistence type="inferred from homology"/>
<dbReference type="Gene3D" id="2.40.160.10">
    <property type="entry name" value="Porin"/>
    <property type="match status" value="1"/>
</dbReference>
<dbReference type="InterPro" id="IPR027246">
    <property type="entry name" value="Porin_Euk/Tom40"/>
</dbReference>
<comment type="similarity">
    <text evidence="1">Belongs to the eukaryotic mitochondrial porin (TC 1.B.8.1) family.</text>
</comment>
<accession>A0AAP0X4Z4</accession>
<dbReference type="PANTHER" id="PTHR11743:SF23">
    <property type="entry name" value="MITOCHONDRIAL OUTER MEMBRANE PROTEIN PORIN 5-RELATED"/>
    <property type="match status" value="1"/>
</dbReference>